<keyword evidence="5" id="KW-0472">Membrane</keyword>
<feature type="domain" description="TonB-dependent transporter Oar-like beta-barrel" evidence="8">
    <location>
        <begin position="241"/>
        <end position="317"/>
    </location>
</feature>
<keyword evidence="10" id="KW-1185">Reference proteome</keyword>
<dbReference type="Gene3D" id="2.60.40.1120">
    <property type="entry name" value="Carboxypeptidase-like, regulatory domain"/>
    <property type="match status" value="1"/>
</dbReference>
<evidence type="ECO:0000313" key="10">
    <source>
        <dbReference type="Proteomes" id="UP000245533"/>
    </source>
</evidence>
<dbReference type="Pfam" id="PF25183">
    <property type="entry name" value="OMP_b-brl_4"/>
    <property type="match status" value="2"/>
</dbReference>
<dbReference type="PANTHER" id="PTHR30069">
    <property type="entry name" value="TONB-DEPENDENT OUTER MEMBRANE RECEPTOR"/>
    <property type="match status" value="1"/>
</dbReference>
<evidence type="ECO:0000313" key="9">
    <source>
        <dbReference type="EMBL" id="PWN05587.1"/>
    </source>
</evidence>
<feature type="chain" id="PRO_5016369782" evidence="7">
    <location>
        <begin position="24"/>
        <end position="1078"/>
    </location>
</feature>
<keyword evidence="4" id="KW-0812">Transmembrane</keyword>
<keyword evidence="6" id="KW-0998">Cell outer membrane</keyword>
<comment type="caution">
    <text evidence="9">The sequence shown here is derived from an EMBL/GenBank/DDBJ whole genome shotgun (WGS) entry which is preliminary data.</text>
</comment>
<protein>
    <submittedName>
        <fullName evidence="9">TonB-dependent receptor</fullName>
    </submittedName>
</protein>
<comment type="subcellular location">
    <subcellularLocation>
        <location evidence="1">Cell outer membrane</location>
        <topology evidence="1">Multi-pass membrane protein</topology>
    </subcellularLocation>
</comment>
<evidence type="ECO:0000256" key="3">
    <source>
        <dbReference type="ARBA" id="ARBA00022452"/>
    </source>
</evidence>
<keyword evidence="3" id="KW-1134">Transmembrane beta strand</keyword>
<sequence length="1078" mass="119910">MHYLKRYILLLATVAFLPFTAFSQATTTGSIEGTITDDEGDFLPGATVVAVHLPTGTEYGTSSRADGRYTIRNVRIGGPYEVRVTFIGFNSQIKGITRIELGERVLLDFQLEQGSLELDEISVTAVADQVFNSDRTGARTNITSEDIERTPSVFRSLGDFTRLTPQVTSGNSFGGANDRYNNILVDGATLNDIFGLGDATPGSQAGVGSPLSIDAIAEFNVDIAPFDVTNNGFTGGQVNAVTKSGTNTYTGSVYFQTRNENLVGNYVFQEGGEDVESGDFPDFTERYIGLNVGGPIIEDKLFFFVNAEFKRETSPITNGILGSGAPNVIDFEAATFDQISNILQTEYGYDPGEYTSPLDSDTDNDKVLAKIDWNINQNHNLSFRYNYVDAIANRGISRGNNSYTFSNRQYNFNSTQNSVVAELTSSFGNSAYNEARVVYTRIRDSRDTPSQRFPSVTVSIPYDSDRSGFGAINAGVERFSQANALDQDLLEFTNNFTFIRGAHEFTVGTSNQIFTFDNLFVQDAFGTYTFFDIADLEAGDPVEYRHSYLLPGGSPTANFTGMQFGFYAQDKWSVTNYLKVTYGLRVDIPVLPDDPSFNPDVPDAFPGFSTDRVASGQVLWAPRLGFNWDASRGMRTTQIRGGIGIFSGTPPFVWISNQYSNTGVDYGRVDEFSFGRFDGLFSPDPDNQPIPGQGNSLNPVETTEINLLADDFKYPQSLKVNLAVDQELPFGFRGTLEGVYSSAINDVVFENINAVREGTSPYGRPIYGDIFFNSRFGNASGRLSRQDPRFTNALLLKNSNKGYQYSITAELEKRFDSGLYTKFAYTYNRAENVNNGTSSRAISNWQFNENVDVNSPELGTADFERRHRFLGIASYRLDYGDGDRFATSFSLIYDGRSGEPFSWIYNGDANGDGRFDNDLIYVPASEDEVVITSGNWNEFNDWINSESSVSDYRGDFVDRNTAREPWTNFLDFKVTQEVQTFNGQSVEFSASMINVLNFLNNEWGVREGVSFNNYRAYNFQQYVDQDFIDDNPALGLGAGDIGKPVISFDPDEVTDEEIFNVSDFGSRWQMQFTVRYKF</sequence>
<dbReference type="GO" id="GO:0015344">
    <property type="term" value="F:siderophore uptake transmembrane transporter activity"/>
    <property type="evidence" value="ECO:0007669"/>
    <property type="project" value="TreeGrafter"/>
</dbReference>
<evidence type="ECO:0000256" key="1">
    <source>
        <dbReference type="ARBA" id="ARBA00004571"/>
    </source>
</evidence>
<keyword evidence="2" id="KW-0813">Transport</keyword>
<evidence type="ECO:0000256" key="5">
    <source>
        <dbReference type="ARBA" id="ARBA00023136"/>
    </source>
</evidence>
<dbReference type="InterPro" id="IPR057601">
    <property type="entry name" value="Oar-like_b-barrel"/>
</dbReference>
<evidence type="ECO:0000256" key="2">
    <source>
        <dbReference type="ARBA" id="ARBA00022448"/>
    </source>
</evidence>
<keyword evidence="9" id="KW-0675">Receptor</keyword>
<evidence type="ECO:0000256" key="4">
    <source>
        <dbReference type="ARBA" id="ARBA00022692"/>
    </source>
</evidence>
<dbReference type="InterPro" id="IPR008969">
    <property type="entry name" value="CarboxyPept-like_regulatory"/>
</dbReference>
<dbReference type="SUPFAM" id="SSF56935">
    <property type="entry name" value="Porins"/>
    <property type="match status" value="1"/>
</dbReference>
<evidence type="ECO:0000256" key="6">
    <source>
        <dbReference type="ARBA" id="ARBA00023237"/>
    </source>
</evidence>
<dbReference type="EMBL" id="QGGB01000009">
    <property type="protein sequence ID" value="PWN05587.1"/>
    <property type="molecule type" value="Genomic_DNA"/>
</dbReference>
<dbReference type="OrthoDB" id="9768147at2"/>
<dbReference type="Pfam" id="PF13620">
    <property type="entry name" value="CarboxypepD_reg"/>
    <property type="match status" value="1"/>
</dbReference>
<organism evidence="9 10">
    <name type="scientific">Rhodohalobacter mucosus</name>
    <dbReference type="NCBI Taxonomy" id="2079485"/>
    <lineage>
        <taxon>Bacteria</taxon>
        <taxon>Pseudomonadati</taxon>
        <taxon>Balneolota</taxon>
        <taxon>Balneolia</taxon>
        <taxon>Balneolales</taxon>
        <taxon>Balneolaceae</taxon>
        <taxon>Rhodohalobacter</taxon>
    </lineage>
</organism>
<proteinExistence type="predicted"/>
<dbReference type="Gene3D" id="2.40.170.20">
    <property type="entry name" value="TonB-dependent receptor, beta-barrel domain"/>
    <property type="match status" value="1"/>
</dbReference>
<dbReference type="InterPro" id="IPR036942">
    <property type="entry name" value="Beta-barrel_TonB_sf"/>
</dbReference>
<dbReference type="InterPro" id="IPR039426">
    <property type="entry name" value="TonB-dep_rcpt-like"/>
</dbReference>
<dbReference type="SUPFAM" id="SSF49464">
    <property type="entry name" value="Carboxypeptidase regulatory domain-like"/>
    <property type="match status" value="1"/>
</dbReference>
<dbReference type="Proteomes" id="UP000245533">
    <property type="component" value="Unassembled WGS sequence"/>
</dbReference>
<accession>A0A316TLY3</accession>
<feature type="domain" description="TonB-dependent transporter Oar-like beta-barrel" evidence="8">
    <location>
        <begin position="352"/>
        <end position="998"/>
    </location>
</feature>
<gene>
    <name evidence="9" type="ORF">DDZ15_13385</name>
</gene>
<evidence type="ECO:0000259" key="8">
    <source>
        <dbReference type="Pfam" id="PF25183"/>
    </source>
</evidence>
<dbReference type="GO" id="GO:0009279">
    <property type="term" value="C:cell outer membrane"/>
    <property type="evidence" value="ECO:0007669"/>
    <property type="project" value="UniProtKB-SubCell"/>
</dbReference>
<evidence type="ECO:0000256" key="7">
    <source>
        <dbReference type="SAM" id="SignalP"/>
    </source>
</evidence>
<name>A0A316TLY3_9BACT</name>
<dbReference type="RefSeq" id="WP_109647615.1">
    <property type="nucleotide sequence ID" value="NZ_QGGB01000009.1"/>
</dbReference>
<keyword evidence="7" id="KW-0732">Signal</keyword>
<dbReference type="AlphaFoldDB" id="A0A316TLY3"/>
<dbReference type="GO" id="GO:0044718">
    <property type="term" value="P:siderophore transmembrane transport"/>
    <property type="evidence" value="ECO:0007669"/>
    <property type="project" value="TreeGrafter"/>
</dbReference>
<dbReference type="PANTHER" id="PTHR30069:SF46">
    <property type="entry name" value="OAR PROTEIN"/>
    <property type="match status" value="1"/>
</dbReference>
<feature type="signal peptide" evidence="7">
    <location>
        <begin position="1"/>
        <end position="23"/>
    </location>
</feature>
<reference evidence="9 10" key="1">
    <citation type="submission" date="2018-05" db="EMBL/GenBank/DDBJ databases">
        <title>Rhodohalobacter halophilus gen. nov., sp. nov., a moderately halophilic member of the family Balneolaceae.</title>
        <authorList>
            <person name="Liu Z.-W."/>
        </authorList>
    </citation>
    <scope>NUCLEOTIDE SEQUENCE [LARGE SCALE GENOMIC DNA]</scope>
    <source>
        <strain evidence="9 10">8A47</strain>
    </source>
</reference>